<sequence length="157" mass="17006">MARSFYVNFKVPELKEALSNIGKYDVKTAVEIEQAVSESTKAIGKGARSRVPVRSGNLKKKIRTSFNVKKVEGTIAAKSSYAHLPEFGAGTATVKPGPGKKALTIGGMSYGPLMPGQKHFAASAKIPARKKQPYMQPSYEAEVPTLIRRVTQAVKKQ</sequence>
<accession>A0A1W2AR62</accession>
<dbReference type="AlphaFoldDB" id="A0A1W2AR62"/>
<proteinExistence type="predicted"/>
<dbReference type="Proteomes" id="UP000192738">
    <property type="component" value="Unassembled WGS sequence"/>
</dbReference>
<dbReference type="OrthoDB" id="1684158at2"/>
<dbReference type="InterPro" id="IPR010064">
    <property type="entry name" value="HK97-gp10_tail"/>
</dbReference>
<dbReference type="EMBL" id="FWXI01000006">
    <property type="protein sequence ID" value="SMC63239.1"/>
    <property type="molecule type" value="Genomic_DNA"/>
</dbReference>
<evidence type="ECO:0000313" key="2">
    <source>
        <dbReference type="Proteomes" id="UP000192738"/>
    </source>
</evidence>
<dbReference type="Pfam" id="PF04883">
    <property type="entry name" value="HK97-gp10_like"/>
    <property type="match status" value="1"/>
</dbReference>
<dbReference type="STRING" id="112901.SAMN04488500_10664"/>
<gene>
    <name evidence="1" type="ORF">SAMN04488500_10664</name>
</gene>
<keyword evidence="2" id="KW-1185">Reference proteome</keyword>
<evidence type="ECO:0000313" key="1">
    <source>
        <dbReference type="EMBL" id="SMC63239.1"/>
    </source>
</evidence>
<reference evidence="1 2" key="1">
    <citation type="submission" date="2017-04" db="EMBL/GenBank/DDBJ databases">
        <authorList>
            <person name="Afonso C.L."/>
            <person name="Miller P.J."/>
            <person name="Scott M.A."/>
            <person name="Spackman E."/>
            <person name="Goraichik I."/>
            <person name="Dimitrov K.M."/>
            <person name="Suarez D.L."/>
            <person name="Swayne D.E."/>
        </authorList>
    </citation>
    <scope>NUCLEOTIDE SEQUENCE [LARGE SCALE GENOMIC DNA]</scope>
    <source>
        <strain evidence="1 2">DSM 5090</strain>
    </source>
</reference>
<organism evidence="1 2">
    <name type="scientific">Sporomusa malonica</name>
    <dbReference type="NCBI Taxonomy" id="112901"/>
    <lineage>
        <taxon>Bacteria</taxon>
        <taxon>Bacillati</taxon>
        <taxon>Bacillota</taxon>
        <taxon>Negativicutes</taxon>
        <taxon>Selenomonadales</taxon>
        <taxon>Sporomusaceae</taxon>
        <taxon>Sporomusa</taxon>
    </lineage>
</organism>
<protein>
    <submittedName>
        <fullName evidence="1">Bacteriophage HK97-gp10, putative tail-component</fullName>
    </submittedName>
</protein>
<name>A0A1W2AR62_9FIRM</name>
<dbReference type="RefSeq" id="WP_084575289.1">
    <property type="nucleotide sequence ID" value="NZ_CP155572.1"/>
</dbReference>